<evidence type="ECO:0000313" key="2">
    <source>
        <dbReference type="Proteomes" id="UP001165960"/>
    </source>
</evidence>
<proteinExistence type="predicted"/>
<dbReference type="EMBL" id="QTSX02002971">
    <property type="protein sequence ID" value="KAJ9072723.1"/>
    <property type="molecule type" value="Genomic_DNA"/>
</dbReference>
<organism evidence="1 2">
    <name type="scientific">Entomophthora muscae</name>
    <dbReference type="NCBI Taxonomy" id="34485"/>
    <lineage>
        <taxon>Eukaryota</taxon>
        <taxon>Fungi</taxon>
        <taxon>Fungi incertae sedis</taxon>
        <taxon>Zoopagomycota</taxon>
        <taxon>Entomophthoromycotina</taxon>
        <taxon>Entomophthoromycetes</taxon>
        <taxon>Entomophthorales</taxon>
        <taxon>Entomophthoraceae</taxon>
        <taxon>Entomophthora</taxon>
    </lineage>
</organism>
<gene>
    <name evidence="1" type="ORF">DSO57_1024344</name>
</gene>
<protein>
    <submittedName>
        <fullName evidence="1">Uncharacterized protein</fullName>
    </submittedName>
</protein>
<keyword evidence="2" id="KW-1185">Reference proteome</keyword>
<comment type="caution">
    <text evidence="1">The sequence shown here is derived from an EMBL/GenBank/DDBJ whole genome shotgun (WGS) entry which is preliminary data.</text>
</comment>
<reference evidence="1" key="1">
    <citation type="submission" date="2022-04" db="EMBL/GenBank/DDBJ databases">
        <title>Genome of the entomopathogenic fungus Entomophthora muscae.</title>
        <authorList>
            <person name="Elya C."/>
            <person name="Lovett B.R."/>
            <person name="Lee E."/>
            <person name="Macias A.M."/>
            <person name="Hajek A.E."/>
            <person name="De Bivort B.L."/>
            <person name="Kasson M.T."/>
            <person name="De Fine Licht H.H."/>
            <person name="Stajich J.E."/>
        </authorList>
    </citation>
    <scope>NUCLEOTIDE SEQUENCE</scope>
    <source>
        <strain evidence="1">Berkeley</strain>
    </source>
</reference>
<sequence length="497" mass="53992">MAIVFPGVAWPKRRHLGKPSPKPRLLAAIVDLNLTINCKWVVAQEIGSEWGADAPRPIFPFMTCWSTNPDLKGGQTQHGFPQKLLSFLLKRAEPESCEWCLSILDQAPNSFDDASTLIPLVTCQALATSSLIDYKTLFSSSQGPQPLPLHLKQFQANAKKSSLPESTKLVALYLSLDHTGQSLSPWLHPSASVSDMIQRLLQAVGGKLVTPQQPNQPLLLEAPPMLNCLKSQQEPATPQGPISPEVSQSLVTPAPTLAIAPVISSPPQSIPTLAALSFYDIDNSSATLENLNSIDSQVPTLGNATNTCKLICFNQNCPLLSAKDQAIVDLHVATMNKVVPAPCLKPIDIEPVIDQPFVALNEDLLSIQTAPQLQVQVDSNHPLLSNKTKMGYFLFHCSFASTSHLTKAVVLVDTGATDNFISKDLVDKLGLEYNPGALCKGGVSNVFCSFRLCHLLSFSITDHAFVAGFTAAKHLTYPVILGVEWWQKHNINPNPQR</sequence>
<dbReference type="Proteomes" id="UP001165960">
    <property type="component" value="Unassembled WGS sequence"/>
</dbReference>
<name>A0ACC2TDU9_9FUNG</name>
<accession>A0ACC2TDU9</accession>
<evidence type="ECO:0000313" key="1">
    <source>
        <dbReference type="EMBL" id="KAJ9072723.1"/>
    </source>
</evidence>